<proteinExistence type="predicted"/>
<reference evidence="3 4" key="1">
    <citation type="submission" date="2014-04" db="EMBL/GenBank/DDBJ databases">
        <authorList>
            <consortium name="DOE Joint Genome Institute"/>
            <person name="Kuo A."/>
            <person name="Kohler A."/>
            <person name="Costa M.D."/>
            <person name="Nagy L.G."/>
            <person name="Floudas D."/>
            <person name="Copeland A."/>
            <person name="Barry K.W."/>
            <person name="Cichocki N."/>
            <person name="Veneault-Fourrey C."/>
            <person name="LaButti K."/>
            <person name="Lindquist E.A."/>
            <person name="Lipzen A."/>
            <person name="Lundell T."/>
            <person name="Morin E."/>
            <person name="Murat C."/>
            <person name="Sun H."/>
            <person name="Tunlid A."/>
            <person name="Henrissat B."/>
            <person name="Grigoriev I.V."/>
            <person name="Hibbett D.S."/>
            <person name="Martin F."/>
            <person name="Nordberg H.P."/>
            <person name="Cantor M.N."/>
            <person name="Hua S.X."/>
        </authorList>
    </citation>
    <scope>NUCLEOTIDE SEQUENCE [LARGE SCALE GENOMIC DNA]</scope>
    <source>
        <strain evidence="3 4">Marx 270</strain>
    </source>
</reference>
<dbReference type="AlphaFoldDB" id="A0A0C3IGV7"/>
<name>A0A0C3IGV7_PISTI</name>
<keyword evidence="1" id="KW-0472">Membrane</keyword>
<dbReference type="OrthoDB" id="2953532at2759"/>
<keyword evidence="2" id="KW-0732">Signal</keyword>
<keyword evidence="1" id="KW-1133">Transmembrane helix</keyword>
<gene>
    <name evidence="3" type="ORF">M404DRAFT_1006895</name>
</gene>
<evidence type="ECO:0000256" key="2">
    <source>
        <dbReference type="SAM" id="SignalP"/>
    </source>
</evidence>
<feature type="transmembrane region" description="Helical" evidence="1">
    <location>
        <begin position="143"/>
        <end position="166"/>
    </location>
</feature>
<keyword evidence="1" id="KW-0812">Transmembrane</keyword>
<sequence>MLNITPLVSLFALAGQAYALTIDVGGFVGDVSAADFLNVPDSSLLATCQSPCSNATTQIQNCGPDDMCLCGPGTVTAITSCQQCMFDDLVDRFAESTDPRAGSASALTAYSTACSAAVNVTIPSQFITLHLPPNWDGPYGVGLSLPVTVLVVAAGALLGGSAVLLLSNM</sequence>
<feature type="signal peptide" evidence="2">
    <location>
        <begin position="1"/>
        <end position="19"/>
    </location>
</feature>
<dbReference type="EMBL" id="KN832050">
    <property type="protein sequence ID" value="KIN96277.1"/>
    <property type="molecule type" value="Genomic_DNA"/>
</dbReference>
<dbReference type="InParanoid" id="A0A0C3IGV7"/>
<evidence type="ECO:0000313" key="4">
    <source>
        <dbReference type="Proteomes" id="UP000054217"/>
    </source>
</evidence>
<keyword evidence="4" id="KW-1185">Reference proteome</keyword>
<reference evidence="4" key="2">
    <citation type="submission" date="2015-01" db="EMBL/GenBank/DDBJ databases">
        <title>Evolutionary Origins and Diversification of the Mycorrhizal Mutualists.</title>
        <authorList>
            <consortium name="DOE Joint Genome Institute"/>
            <consortium name="Mycorrhizal Genomics Consortium"/>
            <person name="Kohler A."/>
            <person name="Kuo A."/>
            <person name="Nagy L.G."/>
            <person name="Floudas D."/>
            <person name="Copeland A."/>
            <person name="Barry K.W."/>
            <person name="Cichocki N."/>
            <person name="Veneault-Fourrey C."/>
            <person name="LaButti K."/>
            <person name="Lindquist E.A."/>
            <person name="Lipzen A."/>
            <person name="Lundell T."/>
            <person name="Morin E."/>
            <person name="Murat C."/>
            <person name="Riley R."/>
            <person name="Ohm R."/>
            <person name="Sun H."/>
            <person name="Tunlid A."/>
            <person name="Henrissat B."/>
            <person name="Grigoriev I.V."/>
            <person name="Hibbett D.S."/>
            <person name="Martin F."/>
        </authorList>
    </citation>
    <scope>NUCLEOTIDE SEQUENCE [LARGE SCALE GENOMIC DNA]</scope>
    <source>
        <strain evidence="4">Marx 270</strain>
    </source>
</reference>
<evidence type="ECO:0000256" key="1">
    <source>
        <dbReference type="SAM" id="Phobius"/>
    </source>
</evidence>
<dbReference type="HOGENOM" id="CLU_132808_0_0_1"/>
<organism evidence="3 4">
    <name type="scientific">Pisolithus tinctorius Marx 270</name>
    <dbReference type="NCBI Taxonomy" id="870435"/>
    <lineage>
        <taxon>Eukaryota</taxon>
        <taxon>Fungi</taxon>
        <taxon>Dikarya</taxon>
        <taxon>Basidiomycota</taxon>
        <taxon>Agaricomycotina</taxon>
        <taxon>Agaricomycetes</taxon>
        <taxon>Agaricomycetidae</taxon>
        <taxon>Boletales</taxon>
        <taxon>Sclerodermatineae</taxon>
        <taxon>Pisolithaceae</taxon>
        <taxon>Pisolithus</taxon>
    </lineage>
</organism>
<protein>
    <recommendedName>
        <fullName evidence="5">Extracellular membrane protein CFEM domain-containing protein</fullName>
    </recommendedName>
</protein>
<accession>A0A0C3IGV7</accession>
<evidence type="ECO:0008006" key="5">
    <source>
        <dbReference type="Google" id="ProtNLM"/>
    </source>
</evidence>
<dbReference type="Proteomes" id="UP000054217">
    <property type="component" value="Unassembled WGS sequence"/>
</dbReference>
<evidence type="ECO:0000313" key="3">
    <source>
        <dbReference type="EMBL" id="KIN96277.1"/>
    </source>
</evidence>
<feature type="chain" id="PRO_5002165994" description="Extracellular membrane protein CFEM domain-containing protein" evidence="2">
    <location>
        <begin position="20"/>
        <end position="169"/>
    </location>
</feature>